<evidence type="ECO:0000313" key="1">
    <source>
        <dbReference type="EMBL" id="MCV7391935.1"/>
    </source>
</evidence>
<evidence type="ECO:0008006" key="3">
    <source>
        <dbReference type="Google" id="ProtNLM"/>
    </source>
</evidence>
<proteinExistence type="predicted"/>
<comment type="caution">
    <text evidence="1">The sequence shown here is derived from an EMBL/GenBank/DDBJ whole genome shotgun (WGS) entry which is preliminary data.</text>
</comment>
<dbReference type="Proteomes" id="UP001141659">
    <property type="component" value="Unassembled WGS sequence"/>
</dbReference>
<reference evidence="1" key="2">
    <citation type="journal article" date="2022" name="BMC Genomics">
        <title>Comparative genome analysis of mycobacteria focusing on tRNA and non-coding RNA.</title>
        <authorList>
            <person name="Behra P.R.K."/>
            <person name="Pettersson B.M.F."/>
            <person name="Ramesh M."/>
            <person name="Das S."/>
            <person name="Dasgupta S."/>
            <person name="Kirsebom L.A."/>
        </authorList>
    </citation>
    <scope>NUCLEOTIDE SEQUENCE</scope>
    <source>
        <strain evidence="1">DSM 44242</strain>
    </source>
</reference>
<sequence length="482" mass="51349">MSPWAVLFGVLLRVSASVPHLVQLPGVIGGRASLNLLCAFVGRSGTGKGASAKVAALAWPVDVLVLPLGSGQGIAEAFTKRSDPVEVVPVIFDVPEIDTSTGLTKVQGSILLPTIKSMAMGEQLGQANATKGASRNVPAHSYRACMSVGAQPGHTGVLFSDTSGGTPQRFLWVSVTDPNITDGEFDDPEPLDADMPAWTPGADGVVEIVYAVPEIAAAIKAANTARNRGEVDALDGRALLTRCKVAALMAIMHGEIKVTSWEWHRAGEIMEVSDRTRASLQVEETEIQAAAIRERRKNDVLRWEGRENHRRAQTESVKTSVVNTLFKRCGQASASDLSTALGKSHRRKLLNEALAELVVEGVIVVIPVAGGKRYQLVEGVQGEQAVQGGSVQVGEDERAVQGERSASVVSLEEHRSEKRAGRKLSCRNWLDGHLSDLRVKGHEKVRGAAVREAGQAAGYNLNSLYVAANALGYKGEVWDLAG</sequence>
<reference evidence="1" key="1">
    <citation type="submission" date="2020-07" db="EMBL/GenBank/DDBJ databases">
        <authorList>
            <person name="Pettersson B.M.F."/>
            <person name="Behra P.R.K."/>
            <person name="Ramesh M."/>
            <person name="Das S."/>
            <person name="Dasgupta S."/>
            <person name="Kirsebom L.A."/>
        </authorList>
    </citation>
    <scope>NUCLEOTIDE SEQUENCE</scope>
    <source>
        <strain evidence="1">DSM 44242</strain>
    </source>
</reference>
<dbReference type="RefSeq" id="WP_133058161.1">
    <property type="nucleotide sequence ID" value="NZ_JACKVC010000021.1"/>
</dbReference>
<dbReference type="EMBL" id="JACKVC010000021">
    <property type="protein sequence ID" value="MCV7391935.1"/>
    <property type="molecule type" value="Genomic_DNA"/>
</dbReference>
<dbReference type="AlphaFoldDB" id="A0AAW5TDG8"/>
<name>A0AAW5TDG8_9MYCO</name>
<protein>
    <recommendedName>
        <fullName evidence="3">DNA primase</fullName>
    </recommendedName>
</protein>
<organism evidence="1 2">
    <name type="scientific">Mycolicibacterium porcinum</name>
    <dbReference type="NCBI Taxonomy" id="39693"/>
    <lineage>
        <taxon>Bacteria</taxon>
        <taxon>Bacillati</taxon>
        <taxon>Actinomycetota</taxon>
        <taxon>Actinomycetes</taxon>
        <taxon>Mycobacteriales</taxon>
        <taxon>Mycobacteriaceae</taxon>
        <taxon>Mycolicibacterium</taxon>
    </lineage>
</organism>
<accession>A0AAW5TDG8</accession>
<gene>
    <name evidence="1" type="ORF">H5P34_28130</name>
</gene>
<evidence type="ECO:0000313" key="2">
    <source>
        <dbReference type="Proteomes" id="UP001141659"/>
    </source>
</evidence>